<feature type="transmembrane region" description="Helical" evidence="4">
    <location>
        <begin position="259"/>
        <end position="278"/>
    </location>
</feature>
<keyword evidence="3 4" id="KW-0472">Membrane</keyword>
<feature type="transmembrane region" description="Helical" evidence="4">
    <location>
        <begin position="379"/>
        <end position="397"/>
    </location>
</feature>
<evidence type="ECO:0000256" key="2">
    <source>
        <dbReference type="ARBA" id="ARBA00022989"/>
    </source>
</evidence>
<feature type="transmembrane region" description="Helical" evidence="4">
    <location>
        <begin position="290"/>
        <end position="311"/>
    </location>
</feature>
<name>A0ABP8IDS1_9BURK</name>
<feature type="transmembrane region" description="Helical" evidence="4">
    <location>
        <begin position="56"/>
        <end position="79"/>
    </location>
</feature>
<dbReference type="InterPro" id="IPR020846">
    <property type="entry name" value="MFS_dom"/>
</dbReference>
<dbReference type="PROSITE" id="PS50850">
    <property type="entry name" value="MFS"/>
    <property type="match status" value="1"/>
</dbReference>
<organism evidence="6 7">
    <name type="scientific">Variovorax defluvii</name>
    <dbReference type="NCBI Taxonomy" id="913761"/>
    <lineage>
        <taxon>Bacteria</taxon>
        <taxon>Pseudomonadati</taxon>
        <taxon>Pseudomonadota</taxon>
        <taxon>Betaproteobacteria</taxon>
        <taxon>Burkholderiales</taxon>
        <taxon>Comamonadaceae</taxon>
        <taxon>Variovorax</taxon>
    </lineage>
</organism>
<evidence type="ECO:0000256" key="4">
    <source>
        <dbReference type="SAM" id="Phobius"/>
    </source>
</evidence>
<dbReference type="InterPro" id="IPR036259">
    <property type="entry name" value="MFS_trans_sf"/>
</dbReference>
<protein>
    <submittedName>
        <fullName evidence="6">YbfB/YjiJ family MFS transporter</fullName>
    </submittedName>
</protein>
<dbReference type="PANTHER" id="PTHR23537">
    <property type="match status" value="1"/>
</dbReference>
<proteinExistence type="predicted"/>
<feature type="transmembrane region" description="Helical" evidence="4">
    <location>
        <begin position="91"/>
        <end position="111"/>
    </location>
</feature>
<dbReference type="InterPro" id="IPR010645">
    <property type="entry name" value="MFS_4"/>
</dbReference>
<dbReference type="EMBL" id="BAABGJ010000080">
    <property type="protein sequence ID" value="GAA4356441.1"/>
    <property type="molecule type" value="Genomic_DNA"/>
</dbReference>
<dbReference type="Gene3D" id="1.20.1250.20">
    <property type="entry name" value="MFS general substrate transporter like domains"/>
    <property type="match status" value="2"/>
</dbReference>
<dbReference type="Pfam" id="PF06779">
    <property type="entry name" value="MFS_4"/>
    <property type="match status" value="1"/>
</dbReference>
<gene>
    <name evidence="6" type="ORF">GCM10023165_49470</name>
</gene>
<sequence length="416" mass="42686">MNTPTSSAARAAAPAPALGLGVYPLIAAGLCASLIGIGLARFAYTPLIPPLIAARWFTADAVVFLAAANLLGYLLGAICGKRLASAIGSVATLRAMMLVTALSFLACAMPVSPTWFFSWRLVSGVTGGAIMVLVGSVVLPHVPAARKGMAAGAIFLGLGLGIAASGTMVPLLLRAGLSATWIGLAVVSLILTLLTWGAWPPNARPPKLDAVVLQREERRSLLHIYGQYGLMAIGVVPSMVFLVDYAVRGLHWTVNGGAFLWIVFGIGALVGPLSYGATADRLGFARTIRLTLVLQVVAGATLVSATSAWIITPAVFLLGTFPPGAVPLVLGRVNELVKGPPAAQQAAWGRATMAFALVQAAAGYGDSALLTLTGGNFKLLFAGAAAAFVGALVWDLVASPSSSKSNRGAHTERPSN</sequence>
<keyword evidence="1 4" id="KW-0812">Transmembrane</keyword>
<evidence type="ECO:0000313" key="6">
    <source>
        <dbReference type="EMBL" id="GAA4356441.1"/>
    </source>
</evidence>
<feature type="transmembrane region" description="Helical" evidence="4">
    <location>
        <begin position="228"/>
        <end position="247"/>
    </location>
</feature>
<evidence type="ECO:0000259" key="5">
    <source>
        <dbReference type="PROSITE" id="PS50850"/>
    </source>
</evidence>
<dbReference type="Proteomes" id="UP001500975">
    <property type="component" value="Unassembled WGS sequence"/>
</dbReference>
<feature type="transmembrane region" description="Helical" evidence="4">
    <location>
        <begin position="117"/>
        <end position="139"/>
    </location>
</feature>
<reference evidence="7" key="1">
    <citation type="journal article" date="2019" name="Int. J. Syst. Evol. Microbiol.">
        <title>The Global Catalogue of Microorganisms (GCM) 10K type strain sequencing project: providing services to taxonomists for standard genome sequencing and annotation.</title>
        <authorList>
            <consortium name="The Broad Institute Genomics Platform"/>
            <consortium name="The Broad Institute Genome Sequencing Center for Infectious Disease"/>
            <person name="Wu L."/>
            <person name="Ma J."/>
        </authorList>
    </citation>
    <scope>NUCLEOTIDE SEQUENCE [LARGE SCALE GENOMIC DNA]</scope>
    <source>
        <strain evidence="7">JCM 17804</strain>
    </source>
</reference>
<feature type="transmembrane region" description="Helical" evidence="4">
    <location>
        <begin position="179"/>
        <end position="199"/>
    </location>
</feature>
<accession>A0ABP8IDS1</accession>
<evidence type="ECO:0000256" key="3">
    <source>
        <dbReference type="ARBA" id="ARBA00023136"/>
    </source>
</evidence>
<evidence type="ECO:0000256" key="1">
    <source>
        <dbReference type="ARBA" id="ARBA00022692"/>
    </source>
</evidence>
<keyword evidence="7" id="KW-1185">Reference proteome</keyword>
<keyword evidence="2 4" id="KW-1133">Transmembrane helix</keyword>
<feature type="transmembrane region" description="Helical" evidence="4">
    <location>
        <begin position="20"/>
        <end position="44"/>
    </location>
</feature>
<dbReference type="SUPFAM" id="SSF103473">
    <property type="entry name" value="MFS general substrate transporter"/>
    <property type="match status" value="1"/>
</dbReference>
<dbReference type="PANTHER" id="PTHR23537:SF1">
    <property type="entry name" value="SUGAR TRANSPORTER"/>
    <property type="match status" value="1"/>
</dbReference>
<comment type="caution">
    <text evidence="6">The sequence shown here is derived from an EMBL/GenBank/DDBJ whole genome shotgun (WGS) entry which is preliminary data.</text>
</comment>
<feature type="transmembrane region" description="Helical" evidence="4">
    <location>
        <begin position="151"/>
        <end position="173"/>
    </location>
</feature>
<evidence type="ECO:0000313" key="7">
    <source>
        <dbReference type="Proteomes" id="UP001500975"/>
    </source>
</evidence>
<feature type="domain" description="Major facilitator superfamily (MFS) profile" evidence="5">
    <location>
        <begin position="24"/>
        <end position="402"/>
    </location>
</feature>